<dbReference type="Proteomes" id="UP001149303">
    <property type="component" value="Unassembled WGS sequence"/>
</dbReference>
<keyword evidence="3" id="KW-1185">Reference proteome</keyword>
<evidence type="ECO:0000256" key="1">
    <source>
        <dbReference type="SAM" id="Coils"/>
    </source>
</evidence>
<organism evidence="2 3">
    <name type="scientific">Tenacibaculum larymnensis</name>
    <dbReference type="NCBI Taxonomy" id="2878201"/>
    <lineage>
        <taxon>Bacteria</taxon>
        <taxon>Pseudomonadati</taxon>
        <taxon>Bacteroidota</taxon>
        <taxon>Flavobacteriia</taxon>
        <taxon>Flavobacteriales</taxon>
        <taxon>Flavobacteriaceae</taxon>
        <taxon>Tenacibaculum</taxon>
    </lineage>
</organism>
<accession>A0A9X4IPG3</accession>
<evidence type="ECO:0000313" key="3">
    <source>
        <dbReference type="Proteomes" id="UP001149303"/>
    </source>
</evidence>
<evidence type="ECO:0000313" key="2">
    <source>
        <dbReference type="EMBL" id="MDE1205947.1"/>
    </source>
</evidence>
<reference evidence="2" key="1">
    <citation type="submission" date="2021-09" db="EMBL/GenBank/DDBJ databases">
        <authorList>
            <person name="Smyrli M."/>
        </authorList>
    </citation>
    <scope>NUCLEOTIDE SEQUENCE</scope>
    <source>
        <strain evidence="2">LAR25</strain>
    </source>
</reference>
<comment type="caution">
    <text evidence="2">The sequence shown here is derived from an EMBL/GenBank/DDBJ whole genome shotgun (WGS) entry which is preliminary data.</text>
</comment>
<dbReference type="RefSeq" id="WP_237270925.1">
    <property type="nucleotide sequence ID" value="NZ_JAIWJY010000002.1"/>
</dbReference>
<dbReference type="AlphaFoldDB" id="A0A9X4IPG3"/>
<sequence>MLTQLEMSRINQLRRYRKHLEERYRRLVETANDYKYEDECKSDRSAFKAMKILEKLNRIKYLDEDMSSPAV</sequence>
<feature type="coiled-coil region" evidence="1">
    <location>
        <begin position="10"/>
        <end position="37"/>
    </location>
</feature>
<keyword evidence="1" id="KW-0175">Coiled coil</keyword>
<evidence type="ECO:0008006" key="4">
    <source>
        <dbReference type="Google" id="ProtNLM"/>
    </source>
</evidence>
<protein>
    <recommendedName>
        <fullName evidence="4">Lacal_2735 family protein</fullName>
    </recommendedName>
</protein>
<dbReference type="EMBL" id="JAIWJY010000002">
    <property type="protein sequence ID" value="MDE1205947.1"/>
    <property type="molecule type" value="Genomic_DNA"/>
</dbReference>
<name>A0A9X4IPG3_9FLAO</name>
<proteinExistence type="predicted"/>
<gene>
    <name evidence="2" type="ORF">LCI24_03980</name>
</gene>